<evidence type="ECO:0000256" key="1">
    <source>
        <dbReference type="SAM" id="MobiDB-lite"/>
    </source>
</evidence>
<feature type="region of interest" description="Disordered" evidence="1">
    <location>
        <begin position="1"/>
        <end position="46"/>
    </location>
</feature>
<proteinExistence type="predicted"/>
<feature type="compositionally biased region" description="Basic and acidic residues" evidence="1">
    <location>
        <begin position="190"/>
        <end position="199"/>
    </location>
</feature>
<sequence length="211" mass="22364">MDSTPSGSPAGYTIDRPQRNNGQKVGFGCPPSGDIGDIRGPPRPTNSCIRMVTETPDQVRASLAKWEEGQKLGGGYFQAKERMAKEIDSMATPLSLEPQVNGSVQLVNGHPTASPGEEVGGGPLSLDALNSPNDYGYSLRNFTTCDPVDDSSFLARIPIGVYMGPGYVRDIPPTSGLQKGATGEEMGQGGRRERGREDFELGGTVDTPSCE</sequence>
<keyword evidence="3" id="KW-1185">Reference proteome</keyword>
<accession>A0A317SNT2</accession>
<dbReference type="AlphaFoldDB" id="A0A317SNT2"/>
<protein>
    <submittedName>
        <fullName evidence="2">Uncharacterized protein</fullName>
    </submittedName>
</protein>
<gene>
    <name evidence="2" type="ORF">C7212DRAFT_344522</name>
</gene>
<evidence type="ECO:0000313" key="2">
    <source>
        <dbReference type="EMBL" id="PWW76055.1"/>
    </source>
</evidence>
<comment type="caution">
    <text evidence="2">The sequence shown here is derived from an EMBL/GenBank/DDBJ whole genome shotgun (WGS) entry which is preliminary data.</text>
</comment>
<evidence type="ECO:0000313" key="3">
    <source>
        <dbReference type="Proteomes" id="UP000246991"/>
    </source>
</evidence>
<dbReference type="OrthoDB" id="10494031at2759"/>
<name>A0A317SNT2_9PEZI</name>
<dbReference type="Proteomes" id="UP000246991">
    <property type="component" value="Unassembled WGS sequence"/>
</dbReference>
<reference evidence="2 3" key="1">
    <citation type="submission" date="2018-03" db="EMBL/GenBank/DDBJ databases">
        <title>Genomes of Pezizomycetes fungi and the evolution of truffles.</title>
        <authorList>
            <person name="Murat C."/>
            <person name="Payen T."/>
            <person name="Noel B."/>
            <person name="Kuo A."/>
            <person name="Martin F.M."/>
        </authorList>
    </citation>
    <scope>NUCLEOTIDE SEQUENCE [LARGE SCALE GENOMIC DNA]</scope>
    <source>
        <strain evidence="2">091103-1</strain>
    </source>
</reference>
<organism evidence="2 3">
    <name type="scientific">Tuber magnatum</name>
    <name type="common">white Piedmont truffle</name>
    <dbReference type="NCBI Taxonomy" id="42249"/>
    <lineage>
        <taxon>Eukaryota</taxon>
        <taxon>Fungi</taxon>
        <taxon>Dikarya</taxon>
        <taxon>Ascomycota</taxon>
        <taxon>Pezizomycotina</taxon>
        <taxon>Pezizomycetes</taxon>
        <taxon>Pezizales</taxon>
        <taxon>Tuberaceae</taxon>
        <taxon>Tuber</taxon>
    </lineage>
</organism>
<feature type="region of interest" description="Disordered" evidence="1">
    <location>
        <begin position="170"/>
        <end position="211"/>
    </location>
</feature>
<dbReference type="EMBL" id="PYWC01000039">
    <property type="protein sequence ID" value="PWW76055.1"/>
    <property type="molecule type" value="Genomic_DNA"/>
</dbReference>